<sequence>MSEEMIACIEALGAGPLPPMTDGFRVLDLGLAVDRGLARVDAAALAGAPADSADVLVGTGIVSAAADKEALLADAFRVLAYGGELYVTDVFCDRRLSAAQKADPALAGTLAGAAYYEDFRRLMRAAGWEDFRTVASQPLPLDAAEAAVAGDAGFTVRTIRAVKAPDKIEDICEQYGQQATYLGTIEGLPDYFDLDAGHRFVTGEPLAVCGNSCAMVQDTRFGAHFKVDGDRSVHYGPFAGC</sequence>
<comment type="caution">
    <text evidence="1">The sequence shown here is derived from an EMBL/GenBank/DDBJ whole genome shotgun (WGS) entry which is preliminary data.</text>
</comment>
<protein>
    <recommendedName>
        <fullName evidence="3">Methyltransferase type 11 domain-containing protein</fullName>
    </recommendedName>
</protein>
<organism evidence="1 2">
    <name type="scientific">Adlercreutzia faecimuris</name>
    <dbReference type="NCBI Taxonomy" id="2897341"/>
    <lineage>
        <taxon>Bacteria</taxon>
        <taxon>Bacillati</taxon>
        <taxon>Actinomycetota</taxon>
        <taxon>Coriobacteriia</taxon>
        <taxon>Eggerthellales</taxon>
        <taxon>Eggerthellaceae</taxon>
        <taxon>Adlercreutzia</taxon>
    </lineage>
</organism>
<name>A0ABS9WE59_9ACTN</name>
<dbReference type="Proteomes" id="UP001430755">
    <property type="component" value="Unassembled WGS sequence"/>
</dbReference>
<dbReference type="EMBL" id="JAJMLW010000001">
    <property type="protein sequence ID" value="MCI2241154.1"/>
    <property type="molecule type" value="Genomic_DNA"/>
</dbReference>
<keyword evidence="2" id="KW-1185">Reference proteome</keyword>
<evidence type="ECO:0000313" key="2">
    <source>
        <dbReference type="Proteomes" id="UP001430755"/>
    </source>
</evidence>
<gene>
    <name evidence="1" type="ORF">LPT13_02155</name>
</gene>
<dbReference type="RefSeq" id="WP_242163023.1">
    <property type="nucleotide sequence ID" value="NZ_JAJMLW010000001.1"/>
</dbReference>
<reference evidence="1" key="1">
    <citation type="submission" date="2021-11" db="EMBL/GenBank/DDBJ databases">
        <title>A Novel Adlercreutzia Species, isolated from a Allomyrina dichotoma larva feces.</title>
        <authorList>
            <person name="Suh M.K."/>
        </authorList>
    </citation>
    <scope>NUCLEOTIDE SEQUENCE</scope>
    <source>
        <strain evidence="1">JBNU-10</strain>
    </source>
</reference>
<evidence type="ECO:0000313" key="1">
    <source>
        <dbReference type="EMBL" id="MCI2241154.1"/>
    </source>
</evidence>
<evidence type="ECO:0008006" key="3">
    <source>
        <dbReference type="Google" id="ProtNLM"/>
    </source>
</evidence>
<proteinExistence type="predicted"/>
<accession>A0ABS9WE59</accession>